<protein>
    <submittedName>
        <fullName evidence="1">Uncharacterized protein</fullName>
    </submittedName>
</protein>
<proteinExistence type="predicted"/>
<name>A0A939SR47_SERMA</name>
<accession>A0A939SR47</accession>
<organism evidence="1">
    <name type="scientific">Serratia marcescens</name>
    <dbReference type="NCBI Taxonomy" id="615"/>
    <lineage>
        <taxon>Bacteria</taxon>
        <taxon>Pseudomonadati</taxon>
        <taxon>Pseudomonadota</taxon>
        <taxon>Gammaproteobacteria</taxon>
        <taxon>Enterobacterales</taxon>
        <taxon>Yersiniaceae</taxon>
        <taxon>Serratia</taxon>
    </lineage>
</organism>
<dbReference type="EMBL" id="JAGETR010000057">
    <property type="protein sequence ID" value="MBO2006836.1"/>
    <property type="molecule type" value="Genomic_DNA"/>
</dbReference>
<gene>
    <name evidence="1" type="ORF">J4732_10115</name>
</gene>
<sequence length="92" mass="10444">MPTTLKETDASRFLRLSFMKASSSQHDEGNIDKPVQHRTGFCLPGGIWCRHANVLIFSDNTILRCRQAETNNSLILKDKASFDLSRRFEATT</sequence>
<evidence type="ECO:0000313" key="1">
    <source>
        <dbReference type="EMBL" id="MBO2006836.1"/>
    </source>
</evidence>
<comment type="caution">
    <text evidence="1">The sequence shown here is derived from an EMBL/GenBank/DDBJ whole genome shotgun (WGS) entry which is preliminary data.</text>
</comment>
<dbReference type="AlphaFoldDB" id="A0A939SR47"/>
<reference evidence="1" key="1">
    <citation type="submission" date="2021-03" db="EMBL/GenBank/DDBJ databases">
        <title>Molecular epidemiology and mechanisms of colistin and carbapenem resistance in Enterobacteriaceae from clinical isolates, the environment and porcine samples in Pretoria, South Africa.</title>
        <authorList>
            <person name="Bogoshi D."/>
            <person name="Mbelle N.M."/>
            <person name="Naidoo V."/>
            <person name="Osei Sekyere J."/>
        </authorList>
    </citation>
    <scope>NUCLEOTIDE SEQUENCE</scope>
    <source>
        <strain evidence="1">C080</strain>
    </source>
</reference>